<dbReference type="InterPro" id="IPR011545">
    <property type="entry name" value="DEAD/DEAH_box_helicase_dom"/>
</dbReference>
<dbReference type="GO" id="GO:0005524">
    <property type="term" value="F:ATP binding"/>
    <property type="evidence" value="ECO:0007669"/>
    <property type="project" value="UniProtKB-KW"/>
</dbReference>
<evidence type="ECO:0000256" key="9">
    <source>
        <dbReference type="ARBA" id="ARBA00023014"/>
    </source>
</evidence>
<keyword evidence="3" id="KW-0547">Nucleotide-binding</keyword>
<keyword evidence="11" id="KW-0234">DNA repair</keyword>
<keyword evidence="12" id="KW-0413">Isomerase</keyword>
<dbReference type="InterPro" id="IPR011604">
    <property type="entry name" value="PDDEXK-like_dom_sf"/>
</dbReference>
<dbReference type="SMART" id="SM00491">
    <property type="entry name" value="HELICc2"/>
    <property type="match status" value="1"/>
</dbReference>
<keyword evidence="10" id="KW-0238">DNA-binding</keyword>
<dbReference type="SUPFAM" id="SSF52540">
    <property type="entry name" value="P-loop containing nucleoside triphosphate hydrolases"/>
    <property type="match status" value="2"/>
</dbReference>
<reference evidence="15" key="1">
    <citation type="journal article" date="2021" name="PeerJ">
        <title>Extensive microbial diversity within the chicken gut microbiome revealed by metagenomics and culture.</title>
        <authorList>
            <person name="Gilroy R."/>
            <person name="Ravi A."/>
            <person name="Getino M."/>
            <person name="Pursley I."/>
            <person name="Horton D.L."/>
            <person name="Alikhan N.F."/>
            <person name="Baker D."/>
            <person name="Gharbi K."/>
            <person name="Hall N."/>
            <person name="Watson M."/>
            <person name="Adriaenssens E.M."/>
            <person name="Foster-Nyarko E."/>
            <person name="Jarju S."/>
            <person name="Secka A."/>
            <person name="Antonio M."/>
            <person name="Oren A."/>
            <person name="Chaudhuri R.R."/>
            <person name="La Ragione R."/>
            <person name="Hildebrand F."/>
            <person name="Pallen M.J."/>
        </authorList>
    </citation>
    <scope>NUCLEOTIDE SEQUENCE</scope>
    <source>
        <strain evidence="15">CHK198-12963</strain>
    </source>
</reference>
<evidence type="ECO:0000256" key="4">
    <source>
        <dbReference type="ARBA" id="ARBA00022763"/>
    </source>
</evidence>
<dbReference type="EMBL" id="DWWB01000029">
    <property type="protein sequence ID" value="HJC66227.1"/>
    <property type="molecule type" value="Genomic_DNA"/>
</dbReference>
<dbReference type="Proteomes" id="UP000823863">
    <property type="component" value="Unassembled WGS sequence"/>
</dbReference>
<feature type="domain" description="Helicase ATP-binding" evidence="14">
    <location>
        <begin position="209"/>
        <end position="482"/>
    </location>
</feature>
<keyword evidence="2" id="KW-0479">Metal-binding</keyword>
<organism evidence="15 16">
    <name type="scientific">Candidatus Enterocloster excrementigallinarum</name>
    <dbReference type="NCBI Taxonomy" id="2838558"/>
    <lineage>
        <taxon>Bacteria</taxon>
        <taxon>Bacillati</taxon>
        <taxon>Bacillota</taxon>
        <taxon>Clostridia</taxon>
        <taxon>Lachnospirales</taxon>
        <taxon>Lachnospiraceae</taxon>
        <taxon>Enterocloster</taxon>
    </lineage>
</organism>
<dbReference type="AlphaFoldDB" id="A0A9D2PV11"/>
<dbReference type="GO" id="GO:0006281">
    <property type="term" value="P:DNA repair"/>
    <property type="evidence" value="ECO:0007669"/>
    <property type="project" value="UniProtKB-KW"/>
</dbReference>
<accession>A0A9D2PV11</accession>
<proteinExistence type="inferred from homology"/>
<evidence type="ECO:0000256" key="13">
    <source>
        <dbReference type="ARBA" id="ARBA00038058"/>
    </source>
</evidence>
<protein>
    <submittedName>
        <fullName evidence="15">ATP-dependent DNA helicase</fullName>
    </submittedName>
</protein>
<dbReference type="InterPro" id="IPR006554">
    <property type="entry name" value="Helicase-like_DEXD_c2"/>
</dbReference>
<keyword evidence="6 15" id="KW-0347">Helicase</keyword>
<dbReference type="PANTHER" id="PTHR11472">
    <property type="entry name" value="DNA REPAIR DEAD HELICASE RAD3/XP-D SUBFAMILY MEMBER"/>
    <property type="match status" value="1"/>
</dbReference>
<dbReference type="InterPro" id="IPR014013">
    <property type="entry name" value="Helic_SF1/SF2_ATP-bd_DinG/Rad3"/>
</dbReference>
<dbReference type="Gene3D" id="1.10.275.40">
    <property type="match status" value="1"/>
</dbReference>
<dbReference type="Pfam" id="PF06733">
    <property type="entry name" value="DEAD_2"/>
    <property type="match status" value="1"/>
</dbReference>
<evidence type="ECO:0000256" key="2">
    <source>
        <dbReference type="ARBA" id="ARBA00022723"/>
    </source>
</evidence>
<evidence type="ECO:0000256" key="8">
    <source>
        <dbReference type="ARBA" id="ARBA00023004"/>
    </source>
</evidence>
<keyword evidence="1" id="KW-0004">4Fe-4S</keyword>
<evidence type="ECO:0000313" key="15">
    <source>
        <dbReference type="EMBL" id="HJC66227.1"/>
    </source>
</evidence>
<dbReference type="GO" id="GO:0003678">
    <property type="term" value="F:DNA helicase activity"/>
    <property type="evidence" value="ECO:0007669"/>
    <property type="project" value="InterPro"/>
</dbReference>
<dbReference type="Gene3D" id="3.40.50.300">
    <property type="entry name" value="P-loop containing nucleotide triphosphate hydrolases"/>
    <property type="match status" value="2"/>
</dbReference>
<dbReference type="Pfam" id="PF13307">
    <property type="entry name" value="Helicase_C_2"/>
    <property type="match status" value="1"/>
</dbReference>
<evidence type="ECO:0000256" key="12">
    <source>
        <dbReference type="ARBA" id="ARBA00023235"/>
    </source>
</evidence>
<dbReference type="SMART" id="SM00488">
    <property type="entry name" value="DEXDc2"/>
    <property type="match status" value="1"/>
</dbReference>
<dbReference type="InterPro" id="IPR027417">
    <property type="entry name" value="P-loop_NTPase"/>
</dbReference>
<dbReference type="Gene3D" id="3.90.320.10">
    <property type="match status" value="1"/>
</dbReference>
<evidence type="ECO:0000256" key="10">
    <source>
        <dbReference type="ARBA" id="ARBA00023125"/>
    </source>
</evidence>
<dbReference type="InterPro" id="IPR045028">
    <property type="entry name" value="DinG/Rad3-like"/>
</dbReference>
<evidence type="ECO:0000256" key="6">
    <source>
        <dbReference type="ARBA" id="ARBA00022806"/>
    </source>
</evidence>
<dbReference type="Gene3D" id="1.10.30.20">
    <property type="entry name" value="Bacterial XPD DNA helicase, FeS cluster domain"/>
    <property type="match status" value="1"/>
</dbReference>
<evidence type="ECO:0000256" key="7">
    <source>
        <dbReference type="ARBA" id="ARBA00022840"/>
    </source>
</evidence>
<evidence type="ECO:0000256" key="1">
    <source>
        <dbReference type="ARBA" id="ARBA00022485"/>
    </source>
</evidence>
<keyword evidence="5" id="KW-0378">Hydrolase</keyword>
<evidence type="ECO:0000256" key="5">
    <source>
        <dbReference type="ARBA" id="ARBA00022801"/>
    </source>
</evidence>
<dbReference type="PROSITE" id="PS51193">
    <property type="entry name" value="HELICASE_ATP_BIND_2"/>
    <property type="match status" value="1"/>
</dbReference>
<name>A0A9D2PV11_9FIRM</name>
<dbReference type="InterPro" id="IPR006555">
    <property type="entry name" value="ATP-dep_Helicase_C"/>
</dbReference>
<dbReference type="GO" id="GO:0016818">
    <property type="term" value="F:hydrolase activity, acting on acid anhydrides, in phosphorus-containing anhydrides"/>
    <property type="evidence" value="ECO:0007669"/>
    <property type="project" value="InterPro"/>
</dbReference>
<dbReference type="PANTHER" id="PTHR11472:SF34">
    <property type="entry name" value="REGULATOR OF TELOMERE ELONGATION HELICASE 1"/>
    <property type="match status" value="1"/>
</dbReference>
<dbReference type="InterPro" id="IPR042493">
    <property type="entry name" value="XPD_DNA_FeS"/>
</dbReference>
<sequence>MELGTRDRTFQPPDVRERRCLLLEQTKVSPAVRISVRQLVEFVLRSGDLDNRRTPGAQKEAMHAGSRLHRKIQKKMGAGYQAEVPLKKTVQEEEFALLVEGRADGIFSEPAGMVIDEIKCVYMNLNRLSEADPIHLAQAKCYAYLYGDTHGADTMGVQITYCSIENEEIRRFRRDYSMEELSEWFVGLIHEYLKWARYLYHHKERRNQSLKELIFPYSYRKGQKGLAAAVYRSIEKGENLLIQAPTGIGKTLSAIFPSLKAMGEGMGDKLFYLTAKTITRSVAQEAFRILREKEQLYFSTVTLTAKEKLCILDTPDCNPVSCPVARGHFDRVNDAVFEIIHQEFLITREKILEYASRFHVCPFEFSLDISSWVDGIICDYNYVFDPNVRLKRYFSEGNTGMEYLFLIDEAHNLVSRAREMYSAALVKEDLLGGKRILKGQPDSAKAVLALERCNRRLLAFKRAGDEEGRLCEVHGTEYRLLEDVKLLALDLSAACEELDTYLNQHLEFTDRDLILNLYFKVRDFLYIHEKMNDSWRIYCRLREDSSFMVKLMCINPASSIQECLDQGRSALFFSATLLPIRYYKELLAGNQDAPAVYADSPFPRENKLILTARDVSSAYRRRNSREYEKVAEYIRNIVSGKKGNYMVFFPSYQYLEAVEQVFLEQEEKGERAGFCRMVQGTNMSEEDREKFLAAFEEERKSSMAAFCVLGGIFSEGIDLAEERLIGAIIIGTGLPQMNPEQEILRQYFELSEGNGFAYAYQYPGMNKVLQAAGRVIRTATDRGIIALLDDRFLREDYLALFPREWDRYTIVDRRNVGKAVKEFWQRSGAEEEPTACP</sequence>
<dbReference type="GO" id="GO:0046872">
    <property type="term" value="F:metal ion binding"/>
    <property type="evidence" value="ECO:0007669"/>
    <property type="project" value="UniProtKB-KW"/>
</dbReference>
<dbReference type="GO" id="GO:0051539">
    <property type="term" value="F:4 iron, 4 sulfur cluster binding"/>
    <property type="evidence" value="ECO:0007669"/>
    <property type="project" value="UniProtKB-KW"/>
</dbReference>
<dbReference type="InterPro" id="IPR010614">
    <property type="entry name" value="RAD3-like_helicase_DEAD"/>
</dbReference>
<dbReference type="GO" id="GO:0003677">
    <property type="term" value="F:DNA binding"/>
    <property type="evidence" value="ECO:0007669"/>
    <property type="project" value="UniProtKB-KW"/>
</dbReference>
<gene>
    <name evidence="15" type="ORF">H9931_05830</name>
</gene>
<keyword evidence="8" id="KW-0408">Iron</keyword>
<evidence type="ECO:0000313" key="16">
    <source>
        <dbReference type="Proteomes" id="UP000823863"/>
    </source>
</evidence>
<reference evidence="15" key="2">
    <citation type="submission" date="2021-04" db="EMBL/GenBank/DDBJ databases">
        <authorList>
            <person name="Gilroy R."/>
        </authorList>
    </citation>
    <scope>NUCLEOTIDE SEQUENCE</scope>
    <source>
        <strain evidence="15">CHK198-12963</strain>
    </source>
</reference>
<comment type="similarity">
    <text evidence="13">Belongs to the helicase family. DinG subfamily.</text>
</comment>
<evidence type="ECO:0000256" key="3">
    <source>
        <dbReference type="ARBA" id="ARBA00022741"/>
    </source>
</evidence>
<dbReference type="Pfam" id="PF00270">
    <property type="entry name" value="DEAD"/>
    <property type="match status" value="1"/>
</dbReference>
<keyword evidence="4" id="KW-0227">DNA damage</keyword>
<keyword evidence="7" id="KW-0067">ATP-binding</keyword>
<evidence type="ECO:0000256" key="11">
    <source>
        <dbReference type="ARBA" id="ARBA00023204"/>
    </source>
</evidence>
<evidence type="ECO:0000259" key="14">
    <source>
        <dbReference type="PROSITE" id="PS51193"/>
    </source>
</evidence>
<keyword evidence="9" id="KW-0411">Iron-sulfur</keyword>
<comment type="caution">
    <text evidence="15">The sequence shown here is derived from an EMBL/GenBank/DDBJ whole genome shotgun (WGS) entry which is preliminary data.</text>
</comment>